<dbReference type="PRINTS" id="PR00039">
    <property type="entry name" value="HTHLYSR"/>
</dbReference>
<dbReference type="Pfam" id="PF00126">
    <property type="entry name" value="HTH_1"/>
    <property type="match status" value="1"/>
</dbReference>
<organism evidence="7 8">
    <name type="scientific">Rhizobium straminoryzae</name>
    <dbReference type="NCBI Taxonomy" id="1387186"/>
    <lineage>
        <taxon>Bacteria</taxon>
        <taxon>Pseudomonadati</taxon>
        <taxon>Pseudomonadota</taxon>
        <taxon>Alphaproteobacteria</taxon>
        <taxon>Hyphomicrobiales</taxon>
        <taxon>Rhizobiaceae</taxon>
        <taxon>Rhizobium/Agrobacterium group</taxon>
        <taxon>Rhizobium</taxon>
    </lineage>
</organism>
<keyword evidence="4" id="KW-0010">Activator</keyword>
<accession>A0A549T5H1</accession>
<evidence type="ECO:0000256" key="4">
    <source>
        <dbReference type="ARBA" id="ARBA00023159"/>
    </source>
</evidence>
<evidence type="ECO:0000256" key="5">
    <source>
        <dbReference type="ARBA" id="ARBA00023163"/>
    </source>
</evidence>
<dbReference type="Proteomes" id="UP000316801">
    <property type="component" value="Unassembled WGS sequence"/>
</dbReference>
<gene>
    <name evidence="7" type="ORF">FNA46_16800</name>
</gene>
<dbReference type="SUPFAM" id="SSF53850">
    <property type="entry name" value="Periplasmic binding protein-like II"/>
    <property type="match status" value="1"/>
</dbReference>
<dbReference type="GO" id="GO:0003677">
    <property type="term" value="F:DNA binding"/>
    <property type="evidence" value="ECO:0007669"/>
    <property type="project" value="UniProtKB-KW"/>
</dbReference>
<keyword evidence="5" id="KW-0804">Transcription</keyword>
<dbReference type="PANTHER" id="PTHR30346:SF26">
    <property type="entry name" value="HYDROGEN PEROXIDE-INDUCIBLE GENES ACTIVATOR"/>
    <property type="match status" value="1"/>
</dbReference>
<keyword evidence="8" id="KW-1185">Reference proteome</keyword>
<dbReference type="Gene3D" id="3.40.190.10">
    <property type="entry name" value="Periplasmic binding protein-like II"/>
    <property type="match status" value="2"/>
</dbReference>
<keyword evidence="2" id="KW-0805">Transcription regulation</keyword>
<dbReference type="PROSITE" id="PS50931">
    <property type="entry name" value="HTH_LYSR"/>
    <property type="match status" value="1"/>
</dbReference>
<dbReference type="SUPFAM" id="SSF46785">
    <property type="entry name" value="Winged helix' DNA-binding domain"/>
    <property type="match status" value="1"/>
</dbReference>
<dbReference type="Pfam" id="PF03466">
    <property type="entry name" value="LysR_substrate"/>
    <property type="match status" value="1"/>
</dbReference>
<evidence type="ECO:0000256" key="3">
    <source>
        <dbReference type="ARBA" id="ARBA00023125"/>
    </source>
</evidence>
<dbReference type="InterPro" id="IPR036390">
    <property type="entry name" value="WH_DNA-bd_sf"/>
</dbReference>
<reference evidence="7 8" key="1">
    <citation type="submission" date="2019-07" db="EMBL/GenBank/DDBJ databases">
        <title>Ln-dependent methylotrophs.</title>
        <authorList>
            <person name="Tani A."/>
        </authorList>
    </citation>
    <scope>NUCLEOTIDE SEQUENCE [LARGE SCALE GENOMIC DNA]</scope>
    <source>
        <strain evidence="7 8">SM12</strain>
    </source>
</reference>
<feature type="domain" description="HTH lysR-type" evidence="6">
    <location>
        <begin position="5"/>
        <end position="62"/>
    </location>
</feature>
<name>A0A549T5H1_9HYPH</name>
<dbReference type="Gene3D" id="1.10.10.10">
    <property type="entry name" value="Winged helix-like DNA-binding domain superfamily/Winged helix DNA-binding domain"/>
    <property type="match status" value="1"/>
</dbReference>
<dbReference type="InterPro" id="IPR036388">
    <property type="entry name" value="WH-like_DNA-bd_sf"/>
</dbReference>
<dbReference type="InterPro" id="IPR005119">
    <property type="entry name" value="LysR_subst-bd"/>
</dbReference>
<protein>
    <submittedName>
        <fullName evidence="7">Hydrogen peroxide-inducible genes activator</fullName>
    </submittedName>
</protein>
<evidence type="ECO:0000313" key="7">
    <source>
        <dbReference type="EMBL" id="TRL37133.1"/>
    </source>
</evidence>
<dbReference type="GO" id="GO:0032993">
    <property type="term" value="C:protein-DNA complex"/>
    <property type="evidence" value="ECO:0007669"/>
    <property type="project" value="TreeGrafter"/>
</dbReference>
<dbReference type="InterPro" id="IPR000847">
    <property type="entry name" value="LysR_HTH_N"/>
</dbReference>
<evidence type="ECO:0000313" key="8">
    <source>
        <dbReference type="Proteomes" id="UP000316801"/>
    </source>
</evidence>
<evidence type="ECO:0000256" key="1">
    <source>
        <dbReference type="ARBA" id="ARBA00009437"/>
    </source>
</evidence>
<dbReference type="CDD" id="cd08411">
    <property type="entry name" value="PBP2_OxyR"/>
    <property type="match status" value="1"/>
</dbReference>
<comment type="similarity">
    <text evidence="1">Belongs to the LysR transcriptional regulatory family.</text>
</comment>
<dbReference type="GO" id="GO:0003700">
    <property type="term" value="F:DNA-binding transcription factor activity"/>
    <property type="evidence" value="ECO:0007669"/>
    <property type="project" value="InterPro"/>
</dbReference>
<proteinExistence type="inferred from homology"/>
<sequence>MPYRPTHRQLEYLVALETTRHFGRAAEMCHVSQPTLSVQIALLEKQLGVSLVERTPGAIAMSAMGEEIAAAAKSVLATLDEIVTLASAGRDNLGSLIRLGTVPTFGPYFLPHFLPQLHRLYPSLRMHVREERPALLEEQVRTGVVDCALGQRPQDEEAFLFEEVCVEQIFLGVAGNHPLASREFVKLKDLKGEPLLTLGRGHRLLENVRELAALSGATMAENYEGTSLDALRQMVSIEMGLSLFPEFYARSEIMADRGLKLLTIRDWPARRDIGFFWRRSSARSPHFRQLAMLARKTAADHLAIRAAAP</sequence>
<evidence type="ECO:0000259" key="6">
    <source>
        <dbReference type="PROSITE" id="PS50931"/>
    </source>
</evidence>
<dbReference type="PANTHER" id="PTHR30346">
    <property type="entry name" value="TRANSCRIPTIONAL DUAL REGULATOR HCAR-RELATED"/>
    <property type="match status" value="1"/>
</dbReference>
<comment type="caution">
    <text evidence="7">The sequence shown here is derived from an EMBL/GenBank/DDBJ whole genome shotgun (WGS) entry which is preliminary data.</text>
</comment>
<keyword evidence="3" id="KW-0238">DNA-binding</keyword>
<evidence type="ECO:0000256" key="2">
    <source>
        <dbReference type="ARBA" id="ARBA00023015"/>
    </source>
</evidence>
<dbReference type="EMBL" id="VJMG01000047">
    <property type="protein sequence ID" value="TRL37133.1"/>
    <property type="molecule type" value="Genomic_DNA"/>
</dbReference>
<dbReference type="AlphaFoldDB" id="A0A549T5H1"/>